<evidence type="ECO:0000259" key="1">
    <source>
        <dbReference type="Pfam" id="PF13474"/>
    </source>
</evidence>
<dbReference type="Pfam" id="PF13474">
    <property type="entry name" value="SnoaL_3"/>
    <property type="match status" value="1"/>
</dbReference>
<evidence type="ECO:0000313" key="2">
    <source>
        <dbReference type="EMBL" id="MEK8025862.1"/>
    </source>
</evidence>
<dbReference type="EMBL" id="JBBUTF010000006">
    <property type="protein sequence ID" value="MEK8025862.1"/>
    <property type="molecule type" value="Genomic_DNA"/>
</dbReference>
<proteinExistence type="predicted"/>
<dbReference type="InterPro" id="IPR037401">
    <property type="entry name" value="SnoaL-like"/>
</dbReference>
<keyword evidence="3" id="KW-1185">Reference proteome</keyword>
<gene>
    <name evidence="2" type="ORF">AACH11_07805</name>
</gene>
<dbReference type="InterPro" id="IPR032710">
    <property type="entry name" value="NTF2-like_dom_sf"/>
</dbReference>
<comment type="caution">
    <text evidence="2">The sequence shown here is derived from an EMBL/GenBank/DDBJ whole genome shotgun (WGS) entry which is preliminary data.</text>
</comment>
<name>A0ABU9BA36_9BURK</name>
<accession>A0ABU9BA36</accession>
<dbReference type="Gene3D" id="3.10.450.50">
    <property type="match status" value="1"/>
</dbReference>
<evidence type="ECO:0000313" key="3">
    <source>
        <dbReference type="Proteomes" id="UP001368500"/>
    </source>
</evidence>
<organism evidence="2 3">
    <name type="scientific">Pseudaquabacterium rugosum</name>
    <dbReference type="NCBI Taxonomy" id="2984194"/>
    <lineage>
        <taxon>Bacteria</taxon>
        <taxon>Pseudomonadati</taxon>
        <taxon>Pseudomonadota</taxon>
        <taxon>Betaproteobacteria</taxon>
        <taxon>Burkholderiales</taxon>
        <taxon>Sphaerotilaceae</taxon>
        <taxon>Pseudaquabacterium</taxon>
    </lineage>
</organism>
<dbReference type="SUPFAM" id="SSF54427">
    <property type="entry name" value="NTF2-like"/>
    <property type="match status" value="1"/>
</dbReference>
<reference evidence="2 3" key="1">
    <citation type="submission" date="2024-04" db="EMBL/GenBank/DDBJ databases">
        <title>Novel species of the genus Ideonella isolated from streams.</title>
        <authorList>
            <person name="Lu H."/>
        </authorList>
    </citation>
    <scope>NUCLEOTIDE SEQUENCE [LARGE SCALE GENOMIC DNA]</scope>
    <source>
        <strain evidence="2 3">BYS139W</strain>
    </source>
</reference>
<sequence>MSTDPTTDHAAAQATEHAVLAAAERLVRAFAAHDTEAYFDAFDPQASFIFHAHPEVLDDRDAYRRLWAHWEQVDGLRILDCRSTARQVRVLGDVAIFHHQVRTRVAGPDGPCVLDERETIVFQRAPDGRWRAVHEHLSPLPAGAAPAAEAQP</sequence>
<feature type="domain" description="SnoaL-like" evidence="1">
    <location>
        <begin position="19"/>
        <end position="139"/>
    </location>
</feature>
<dbReference type="Proteomes" id="UP001368500">
    <property type="component" value="Unassembled WGS sequence"/>
</dbReference>
<protein>
    <submittedName>
        <fullName evidence="2">Nuclear transport factor 2 family protein</fullName>
    </submittedName>
</protein>
<dbReference type="RefSeq" id="WP_341373648.1">
    <property type="nucleotide sequence ID" value="NZ_JBBUTF010000006.1"/>
</dbReference>